<gene>
    <name evidence="3" type="ORF">F0919_14690</name>
</gene>
<dbReference type="RefSeq" id="WP_150033522.1">
    <property type="nucleotide sequence ID" value="NZ_VWSH01000003.1"/>
</dbReference>
<sequence length="351" mass="40397">MNIIYFGNGSFKAHKRGIENVIDIQIKSVPFKKIYYLHWGSSNTSYKHEKYICISLKNSFTLFFAINKILKRIKSPDTIIHSHNPLMSFCYLGKTDIFSVHDGLFYQAKSEGAGLFKLFAFYLIEKVNYRRAGIVHFISVFTKKMSLFGNKSNYCIIPNTSFMEQDVVMDELRPNLPLDDIENKIINVLSVRSIEERARFDLLLAVAQKLKKTHQFTVAGKGPLLEFYKNEVIRKGIKNLEFLGFVSDAQLKTLYKQTDLVLTLAQYGEGFGLPIIEGYLFNKPVYASDVCAMPEVIINNDYIFDNTTESIVAKLQQPKFMSGMAYRLYYDNKYANGIILQQVKNLYETIL</sequence>
<dbReference type="AlphaFoldDB" id="A0A5M6CFF5"/>
<protein>
    <submittedName>
        <fullName evidence="3">Glycosyltransferase family 4 protein</fullName>
    </submittedName>
</protein>
<dbReference type="GO" id="GO:0009103">
    <property type="term" value="P:lipopolysaccharide biosynthetic process"/>
    <property type="evidence" value="ECO:0007669"/>
    <property type="project" value="TreeGrafter"/>
</dbReference>
<organism evidence="3 4">
    <name type="scientific">Taibaiella lutea</name>
    <dbReference type="NCBI Taxonomy" id="2608001"/>
    <lineage>
        <taxon>Bacteria</taxon>
        <taxon>Pseudomonadati</taxon>
        <taxon>Bacteroidota</taxon>
        <taxon>Chitinophagia</taxon>
        <taxon>Chitinophagales</taxon>
        <taxon>Chitinophagaceae</taxon>
        <taxon>Taibaiella</taxon>
    </lineage>
</organism>
<accession>A0A5M6CFF5</accession>
<dbReference type="Pfam" id="PF00534">
    <property type="entry name" value="Glycos_transf_1"/>
    <property type="match status" value="1"/>
</dbReference>
<proteinExistence type="predicted"/>
<keyword evidence="4" id="KW-1185">Reference proteome</keyword>
<evidence type="ECO:0000313" key="3">
    <source>
        <dbReference type="EMBL" id="KAA5533776.1"/>
    </source>
</evidence>
<feature type="domain" description="Glycosyl transferase family 1" evidence="2">
    <location>
        <begin position="187"/>
        <end position="316"/>
    </location>
</feature>
<dbReference type="InterPro" id="IPR001296">
    <property type="entry name" value="Glyco_trans_1"/>
</dbReference>
<dbReference type="GO" id="GO:0016757">
    <property type="term" value="F:glycosyltransferase activity"/>
    <property type="evidence" value="ECO:0007669"/>
    <property type="project" value="InterPro"/>
</dbReference>
<evidence type="ECO:0000256" key="1">
    <source>
        <dbReference type="ARBA" id="ARBA00022679"/>
    </source>
</evidence>
<dbReference type="PANTHER" id="PTHR46401">
    <property type="entry name" value="GLYCOSYLTRANSFERASE WBBK-RELATED"/>
    <property type="match status" value="1"/>
</dbReference>
<dbReference type="Proteomes" id="UP000323632">
    <property type="component" value="Unassembled WGS sequence"/>
</dbReference>
<keyword evidence="1 3" id="KW-0808">Transferase</keyword>
<dbReference type="SUPFAM" id="SSF53756">
    <property type="entry name" value="UDP-Glycosyltransferase/glycogen phosphorylase"/>
    <property type="match status" value="1"/>
</dbReference>
<dbReference type="EMBL" id="VWSH01000003">
    <property type="protein sequence ID" value="KAA5533776.1"/>
    <property type="molecule type" value="Genomic_DNA"/>
</dbReference>
<comment type="caution">
    <text evidence="3">The sequence shown here is derived from an EMBL/GenBank/DDBJ whole genome shotgun (WGS) entry which is preliminary data.</text>
</comment>
<dbReference type="CDD" id="cd03801">
    <property type="entry name" value="GT4_PimA-like"/>
    <property type="match status" value="1"/>
</dbReference>
<reference evidence="3 4" key="1">
    <citation type="submission" date="2019-09" db="EMBL/GenBank/DDBJ databases">
        <title>Genome sequence and assembly of Taibaiella sp.</title>
        <authorList>
            <person name="Chhetri G."/>
        </authorList>
    </citation>
    <scope>NUCLEOTIDE SEQUENCE [LARGE SCALE GENOMIC DNA]</scope>
    <source>
        <strain evidence="3 4">KVB11</strain>
    </source>
</reference>
<dbReference type="Gene3D" id="3.40.50.2000">
    <property type="entry name" value="Glycogen Phosphorylase B"/>
    <property type="match status" value="2"/>
</dbReference>
<dbReference type="PANTHER" id="PTHR46401:SF2">
    <property type="entry name" value="GLYCOSYLTRANSFERASE WBBK-RELATED"/>
    <property type="match status" value="1"/>
</dbReference>
<name>A0A5M6CFF5_9BACT</name>
<evidence type="ECO:0000259" key="2">
    <source>
        <dbReference type="Pfam" id="PF00534"/>
    </source>
</evidence>
<evidence type="ECO:0000313" key="4">
    <source>
        <dbReference type="Proteomes" id="UP000323632"/>
    </source>
</evidence>